<evidence type="ECO:0000313" key="2">
    <source>
        <dbReference type="EMBL" id="MFC4871076.1"/>
    </source>
</evidence>
<dbReference type="Gene3D" id="3.30.160.670">
    <property type="match status" value="1"/>
</dbReference>
<gene>
    <name evidence="2" type="ORF">ACFPFU_05215</name>
</gene>
<dbReference type="Pfam" id="PF13590">
    <property type="entry name" value="DUF4136"/>
    <property type="match status" value="1"/>
</dbReference>
<protein>
    <submittedName>
        <fullName evidence="2">DUF4136 domain-containing protein</fullName>
    </submittedName>
</protein>
<evidence type="ECO:0000259" key="1">
    <source>
        <dbReference type="Pfam" id="PF13590"/>
    </source>
</evidence>
<organism evidence="2 3">
    <name type="scientific">Negadavirga shengliensis</name>
    <dbReference type="NCBI Taxonomy" id="1389218"/>
    <lineage>
        <taxon>Bacteria</taxon>
        <taxon>Pseudomonadati</taxon>
        <taxon>Bacteroidota</taxon>
        <taxon>Cytophagia</taxon>
        <taxon>Cytophagales</taxon>
        <taxon>Cyclobacteriaceae</taxon>
        <taxon>Negadavirga</taxon>
    </lineage>
</organism>
<feature type="domain" description="DUF4136" evidence="1">
    <location>
        <begin position="27"/>
        <end position="186"/>
    </location>
</feature>
<evidence type="ECO:0000313" key="3">
    <source>
        <dbReference type="Proteomes" id="UP001595818"/>
    </source>
</evidence>
<name>A0ABV9SXL0_9BACT</name>
<reference evidence="3" key="1">
    <citation type="journal article" date="2019" name="Int. J. Syst. Evol. Microbiol.">
        <title>The Global Catalogue of Microorganisms (GCM) 10K type strain sequencing project: providing services to taxonomists for standard genome sequencing and annotation.</title>
        <authorList>
            <consortium name="The Broad Institute Genomics Platform"/>
            <consortium name="The Broad Institute Genome Sequencing Center for Infectious Disease"/>
            <person name="Wu L."/>
            <person name="Ma J."/>
        </authorList>
    </citation>
    <scope>NUCLEOTIDE SEQUENCE [LARGE SCALE GENOMIC DNA]</scope>
    <source>
        <strain evidence="3">CGMCC 4.7466</strain>
    </source>
</reference>
<sequence>MKNSQYFIIVLLIFSSACLSQKDFVAEYDYNYKGAFKKYKTFGFVEEEGRNDYAFSDVIEKTISSRLGSQGFRLKDDNPDLLIIYKLYLSEVRYRGYNQPDFDFWLKKQGIELLQEEADSIARQKMGENYNSVKYTQNDGMLVILVIDHKKGNTVWQGYTSAYFDYESPNIHIDLTRATYKVMDQFKILTRN</sequence>
<accession>A0ABV9SXL0</accession>
<keyword evidence="3" id="KW-1185">Reference proteome</keyword>
<dbReference type="EMBL" id="JBHSJJ010000002">
    <property type="protein sequence ID" value="MFC4871076.1"/>
    <property type="molecule type" value="Genomic_DNA"/>
</dbReference>
<comment type="caution">
    <text evidence="2">The sequence shown here is derived from an EMBL/GenBank/DDBJ whole genome shotgun (WGS) entry which is preliminary data.</text>
</comment>
<dbReference type="RefSeq" id="WP_377062210.1">
    <property type="nucleotide sequence ID" value="NZ_JBHSJJ010000002.1"/>
</dbReference>
<dbReference type="InterPro" id="IPR025411">
    <property type="entry name" value="DUF4136"/>
</dbReference>
<dbReference type="PROSITE" id="PS51257">
    <property type="entry name" value="PROKAR_LIPOPROTEIN"/>
    <property type="match status" value="1"/>
</dbReference>
<dbReference type="Proteomes" id="UP001595818">
    <property type="component" value="Unassembled WGS sequence"/>
</dbReference>
<proteinExistence type="predicted"/>